<dbReference type="Gene3D" id="2.60.40.420">
    <property type="entry name" value="Cupredoxins - blue copper proteins"/>
    <property type="match status" value="1"/>
</dbReference>
<dbReference type="InterPro" id="IPR001505">
    <property type="entry name" value="Copper_CuA"/>
</dbReference>
<evidence type="ECO:0000256" key="2">
    <source>
        <dbReference type="ARBA" id="ARBA00007866"/>
    </source>
</evidence>
<dbReference type="Pfam" id="PF00116">
    <property type="entry name" value="COX2"/>
    <property type="match status" value="1"/>
</dbReference>
<reference evidence="10" key="1">
    <citation type="submission" date="2018-05" db="EMBL/GenBank/DDBJ databases">
        <authorList>
            <person name="Lanie J.A."/>
            <person name="Ng W.-L."/>
            <person name="Kazmierczak K.M."/>
            <person name="Andrzejewski T.M."/>
            <person name="Davidsen T.M."/>
            <person name="Wayne K.J."/>
            <person name="Tettelin H."/>
            <person name="Glass J.I."/>
            <person name="Rusch D."/>
            <person name="Podicherti R."/>
            <person name="Tsui H.-C.T."/>
            <person name="Winkler M.E."/>
        </authorList>
    </citation>
    <scope>NUCLEOTIDE SEQUENCE</scope>
</reference>
<dbReference type="PROSITE" id="PS00078">
    <property type="entry name" value="COX2"/>
    <property type="match status" value="1"/>
</dbReference>
<comment type="similarity">
    <text evidence="2">Belongs to the cytochrome c oxidase subunit 2 family.</text>
</comment>
<keyword evidence="8" id="KW-1133">Transmembrane helix</keyword>
<dbReference type="GO" id="GO:0005507">
    <property type="term" value="F:copper ion binding"/>
    <property type="evidence" value="ECO:0007669"/>
    <property type="project" value="InterPro"/>
</dbReference>
<feature type="transmembrane region" description="Helical" evidence="8">
    <location>
        <begin position="34"/>
        <end position="61"/>
    </location>
</feature>
<dbReference type="EMBL" id="UINC01019741">
    <property type="protein sequence ID" value="SVA83561.1"/>
    <property type="molecule type" value="Genomic_DNA"/>
</dbReference>
<dbReference type="InterPro" id="IPR045187">
    <property type="entry name" value="CcO_II"/>
</dbReference>
<dbReference type="GO" id="GO:0004129">
    <property type="term" value="F:cytochrome-c oxidase activity"/>
    <property type="evidence" value="ECO:0007669"/>
    <property type="project" value="InterPro"/>
</dbReference>
<dbReference type="AlphaFoldDB" id="A0A381Z3R4"/>
<keyword evidence="4" id="KW-0479">Metal-binding</keyword>
<dbReference type="SUPFAM" id="SSF49503">
    <property type="entry name" value="Cupredoxins"/>
    <property type="match status" value="1"/>
</dbReference>
<dbReference type="GO" id="GO:0042773">
    <property type="term" value="P:ATP synthesis coupled electron transport"/>
    <property type="evidence" value="ECO:0007669"/>
    <property type="project" value="TreeGrafter"/>
</dbReference>
<keyword evidence="7 8" id="KW-0472">Membrane</keyword>
<keyword evidence="8" id="KW-0812">Transmembrane</keyword>
<sequence>MGWLLFKFRAKEGDFEPADAPKLGEIPKHRGDPAWTWAVTAGIFVILMGLTIGTIDMVNFYEDPDEGMASRQVTVKVTGAQYFWEFEYPSGNKSYDTLTVPTDTTVILEVTSKDVWHNFAVPALRLKIDAIPGDTEPNVIWFDASNTGEYPIYCMELCGADHADMKGTLVIVEPDDYTNLYDGGSA</sequence>
<dbReference type="PANTHER" id="PTHR22888">
    <property type="entry name" value="CYTOCHROME C OXIDASE, SUBUNIT II"/>
    <property type="match status" value="1"/>
</dbReference>
<evidence type="ECO:0000259" key="9">
    <source>
        <dbReference type="PROSITE" id="PS50857"/>
    </source>
</evidence>
<evidence type="ECO:0000256" key="7">
    <source>
        <dbReference type="ARBA" id="ARBA00023136"/>
    </source>
</evidence>
<gene>
    <name evidence="10" type="ORF">METZ01_LOCUS136415</name>
</gene>
<keyword evidence="3" id="KW-0813">Transport</keyword>
<protein>
    <recommendedName>
        <fullName evidence="9">Cytochrome oxidase subunit II copper A binding domain-containing protein</fullName>
    </recommendedName>
</protein>
<evidence type="ECO:0000256" key="4">
    <source>
        <dbReference type="ARBA" id="ARBA00022723"/>
    </source>
</evidence>
<comment type="subcellular location">
    <subcellularLocation>
        <location evidence="1">Membrane</location>
    </subcellularLocation>
</comment>
<keyword evidence="5" id="KW-0249">Electron transport</keyword>
<name>A0A381Z3R4_9ZZZZ</name>
<proteinExistence type="inferred from homology"/>
<evidence type="ECO:0000256" key="5">
    <source>
        <dbReference type="ARBA" id="ARBA00022982"/>
    </source>
</evidence>
<accession>A0A381Z3R4</accession>
<dbReference type="PANTHER" id="PTHR22888:SF9">
    <property type="entry name" value="CYTOCHROME C OXIDASE SUBUNIT 2"/>
    <property type="match status" value="1"/>
</dbReference>
<evidence type="ECO:0000256" key="3">
    <source>
        <dbReference type="ARBA" id="ARBA00022448"/>
    </source>
</evidence>
<organism evidence="10">
    <name type="scientific">marine metagenome</name>
    <dbReference type="NCBI Taxonomy" id="408172"/>
    <lineage>
        <taxon>unclassified sequences</taxon>
        <taxon>metagenomes</taxon>
        <taxon>ecological metagenomes</taxon>
    </lineage>
</organism>
<dbReference type="InterPro" id="IPR002429">
    <property type="entry name" value="CcO_II-like_C"/>
</dbReference>
<dbReference type="InterPro" id="IPR008972">
    <property type="entry name" value="Cupredoxin"/>
</dbReference>
<dbReference type="PROSITE" id="PS50857">
    <property type="entry name" value="COX2_CUA"/>
    <property type="match status" value="1"/>
</dbReference>
<keyword evidence="6" id="KW-0186">Copper</keyword>
<evidence type="ECO:0000256" key="8">
    <source>
        <dbReference type="SAM" id="Phobius"/>
    </source>
</evidence>
<evidence type="ECO:0000256" key="6">
    <source>
        <dbReference type="ARBA" id="ARBA00023008"/>
    </source>
</evidence>
<evidence type="ECO:0000313" key="10">
    <source>
        <dbReference type="EMBL" id="SVA83561.1"/>
    </source>
</evidence>
<evidence type="ECO:0000256" key="1">
    <source>
        <dbReference type="ARBA" id="ARBA00004370"/>
    </source>
</evidence>
<dbReference type="GO" id="GO:0016020">
    <property type="term" value="C:membrane"/>
    <property type="evidence" value="ECO:0007669"/>
    <property type="project" value="UniProtKB-SubCell"/>
</dbReference>
<feature type="domain" description="Cytochrome oxidase subunit II copper A binding" evidence="9">
    <location>
        <begin position="70"/>
        <end position="183"/>
    </location>
</feature>